<comment type="caution">
    <text evidence="1">The sequence shown here is derived from an EMBL/GenBank/DDBJ whole genome shotgun (WGS) entry which is preliminary data.</text>
</comment>
<gene>
    <name evidence="1" type="ORF">ASAP_1567</name>
</gene>
<reference evidence="1 2" key="1">
    <citation type="journal article" date="2014" name="Genome Biol. Evol.">
        <title>Acetic acid bacteria genomes reveal functional traits for adaptation to life in insect guts.</title>
        <authorList>
            <person name="Chouaia B."/>
            <person name="Gaiarsa S."/>
            <person name="Crotti E."/>
            <person name="Comandatore F."/>
            <person name="Degli Esposti M."/>
            <person name="Ricci I."/>
            <person name="Alma A."/>
            <person name="Favia G."/>
            <person name="Bandi C."/>
            <person name="Daffonchio D."/>
        </authorList>
    </citation>
    <scope>NUCLEOTIDE SEQUENCE [LARGE SCALE GENOMIC DNA]</scope>
    <source>
        <strain evidence="1 2">SF2.1</strain>
    </source>
</reference>
<evidence type="ECO:0000313" key="2">
    <source>
        <dbReference type="Proteomes" id="UP000027583"/>
    </source>
</evidence>
<proteinExistence type="predicted"/>
<dbReference type="Proteomes" id="UP000027583">
    <property type="component" value="Unassembled WGS sequence"/>
</dbReference>
<organism evidence="1 2">
    <name type="scientific">Asaia bogorensis</name>
    <dbReference type="NCBI Taxonomy" id="91915"/>
    <lineage>
        <taxon>Bacteria</taxon>
        <taxon>Pseudomonadati</taxon>
        <taxon>Pseudomonadota</taxon>
        <taxon>Alphaproteobacteria</taxon>
        <taxon>Acetobacterales</taxon>
        <taxon>Acetobacteraceae</taxon>
        <taxon>Asaia</taxon>
    </lineage>
</organism>
<sequence>MKLYLPNMGTIKSFTEHDAVDIRWHTEWDHVRNEPGKLWAEVGGRAHYEEDFFETAEEARNEALRRRTSRIAYLERRLAQLRELQEKAEAVSC</sequence>
<reference evidence="1 2" key="2">
    <citation type="journal article" date="2014" name="PLoS ONE">
        <title>Evolution of mitochondria reconstructed from the energy metabolism of living bacteria.</title>
        <authorList>
            <person name="Degli Esposti M."/>
            <person name="Chouaia B."/>
            <person name="Comandatore F."/>
            <person name="Crotti E."/>
            <person name="Sassera D."/>
            <person name="Lievens P.M."/>
            <person name="Daffonchio D."/>
            <person name="Bandi C."/>
        </authorList>
    </citation>
    <scope>NUCLEOTIDE SEQUENCE [LARGE SCALE GENOMIC DNA]</scope>
    <source>
        <strain evidence="1 2">SF2.1</strain>
    </source>
</reference>
<dbReference type="EMBL" id="CBLX010000009">
    <property type="protein sequence ID" value="CDG39612.1"/>
    <property type="molecule type" value="Genomic_DNA"/>
</dbReference>
<dbReference type="RefSeq" id="WP_035444089.1">
    <property type="nucleotide sequence ID" value="NZ_CBLX010000009.1"/>
</dbReference>
<protein>
    <submittedName>
        <fullName evidence="1">Uncharacterized protein</fullName>
    </submittedName>
</protein>
<accession>A0A060QKP3</accession>
<name>A0A060QKP3_9PROT</name>
<dbReference type="AlphaFoldDB" id="A0A060QKP3"/>
<evidence type="ECO:0000313" key="1">
    <source>
        <dbReference type="EMBL" id="CDG39612.1"/>
    </source>
</evidence>